<keyword evidence="1" id="KW-0472">Membrane</keyword>
<feature type="transmembrane region" description="Helical" evidence="1">
    <location>
        <begin position="241"/>
        <end position="261"/>
    </location>
</feature>
<gene>
    <name evidence="2" type="ORF">A0G03_06885</name>
</gene>
<organism evidence="2 3">
    <name type="scientific">Pectobacterium peruviense</name>
    <dbReference type="NCBI Taxonomy" id="2066479"/>
    <lineage>
        <taxon>Bacteria</taxon>
        <taxon>Pseudomonadati</taxon>
        <taxon>Pseudomonadota</taxon>
        <taxon>Gammaproteobacteria</taxon>
        <taxon>Enterobacterales</taxon>
        <taxon>Pectobacteriaceae</taxon>
        <taxon>Pectobacterium</taxon>
    </lineage>
</organism>
<feature type="transmembrane region" description="Helical" evidence="1">
    <location>
        <begin position="155"/>
        <end position="176"/>
    </location>
</feature>
<sequence length="549" mass="61010">MELFQSIAEAISLYRYIFWPLLVLMTLVLVFIRWWDQVSYFFLNLMSSLPLIGHVSRLSRANEPRRQGTGKLAWYPAEEAICAKYWQYYKTSNLDADFYLRCVNYLNKVDERGRKQTGVILWGCSVVLVLLEAFIFALVLSPFIASNISANQAEFSAIVISVLIGVVLVPATHLMGSELHKNTLLKKIRYWYSEARHSGSAKGLSKNHEISLENTRLDDNDPNYIQMLNRVTHNVHVKPQYWATAVALALIIFFSVGAYLVRAATINAMDTQAVNGSPFSQVVQTSETSPFDLPSGAAADNAKADTQASQEITDNRVFASKLTFIILSVIFVGVQLIGILIGIYRSFAGIESKAAAKYIGNFSGSEEFASWHAMRRERVERDGQEKLTALQNRLMMKRTNSQSEPLTTLPTFDDYISGKLRDKARSTAELNAHLQATNEPVQPKAPIVQSVSAQPIEPAPVEVVSQPVALVPTSPVVDTVSVAQPVAASASTAEADDEKQRIHELGDLTSFSEEELQLIADDLDLSLASLLKRQRVQALLNKARPKENV</sequence>
<proteinExistence type="predicted"/>
<name>A0ABX4S9F5_9GAMM</name>
<feature type="transmembrane region" description="Helical" evidence="1">
    <location>
        <begin position="12"/>
        <end position="32"/>
    </location>
</feature>
<reference evidence="2 3" key="1">
    <citation type="submission" date="2016-04" db="EMBL/GenBank/DDBJ databases">
        <title>New species of Pectobacterium.</title>
        <authorList>
            <person name="Waleron M."/>
            <person name="Misztak A.E."/>
            <person name="Waleron K."/>
        </authorList>
    </citation>
    <scope>NUCLEOTIDE SEQUENCE [LARGE SCALE GENOMIC DNA]</scope>
    <source>
        <strain evidence="2 3">IFB5232</strain>
    </source>
</reference>
<evidence type="ECO:0000313" key="3">
    <source>
        <dbReference type="Proteomes" id="UP000234468"/>
    </source>
</evidence>
<dbReference type="EMBL" id="LXFV01000005">
    <property type="protein sequence ID" value="PKX87167.1"/>
    <property type="molecule type" value="Genomic_DNA"/>
</dbReference>
<dbReference type="Proteomes" id="UP000234468">
    <property type="component" value="Unassembled WGS sequence"/>
</dbReference>
<keyword evidence="1" id="KW-0812">Transmembrane</keyword>
<evidence type="ECO:0000313" key="2">
    <source>
        <dbReference type="EMBL" id="PKX87167.1"/>
    </source>
</evidence>
<feature type="transmembrane region" description="Helical" evidence="1">
    <location>
        <begin position="119"/>
        <end position="143"/>
    </location>
</feature>
<evidence type="ECO:0000256" key="1">
    <source>
        <dbReference type="SAM" id="Phobius"/>
    </source>
</evidence>
<comment type="caution">
    <text evidence="2">The sequence shown here is derived from an EMBL/GenBank/DDBJ whole genome shotgun (WGS) entry which is preliminary data.</text>
</comment>
<feature type="transmembrane region" description="Helical" evidence="1">
    <location>
        <begin position="322"/>
        <end position="344"/>
    </location>
</feature>
<keyword evidence="1" id="KW-1133">Transmembrane helix</keyword>
<dbReference type="RefSeq" id="WP_047710142.1">
    <property type="nucleotide sequence ID" value="NZ_AODU01000004.1"/>
</dbReference>
<accession>A0ABX4S9F5</accession>
<keyword evidence="3" id="KW-1185">Reference proteome</keyword>
<protein>
    <submittedName>
        <fullName evidence="2">Uncharacterized protein</fullName>
    </submittedName>
</protein>